<reference evidence="1" key="2">
    <citation type="journal article" date="2015" name="Fish Shellfish Immunol.">
        <title>Early steps in the European eel (Anguilla anguilla)-Vibrio vulnificus interaction in the gills: Role of the RtxA13 toxin.</title>
        <authorList>
            <person name="Callol A."/>
            <person name="Pajuelo D."/>
            <person name="Ebbesson L."/>
            <person name="Teles M."/>
            <person name="MacKenzie S."/>
            <person name="Amaro C."/>
        </authorList>
    </citation>
    <scope>NUCLEOTIDE SEQUENCE</scope>
</reference>
<dbReference type="AlphaFoldDB" id="A0A0E9WR36"/>
<organism evidence="1">
    <name type="scientific">Anguilla anguilla</name>
    <name type="common">European freshwater eel</name>
    <name type="synonym">Muraena anguilla</name>
    <dbReference type="NCBI Taxonomy" id="7936"/>
    <lineage>
        <taxon>Eukaryota</taxon>
        <taxon>Metazoa</taxon>
        <taxon>Chordata</taxon>
        <taxon>Craniata</taxon>
        <taxon>Vertebrata</taxon>
        <taxon>Euteleostomi</taxon>
        <taxon>Actinopterygii</taxon>
        <taxon>Neopterygii</taxon>
        <taxon>Teleostei</taxon>
        <taxon>Anguilliformes</taxon>
        <taxon>Anguillidae</taxon>
        <taxon>Anguilla</taxon>
    </lineage>
</organism>
<sequence>MTVFIYERGLMKSVSVCESVQLEPQFMHTSENICNALIALEFYKGPCSRLLRRVLHSIISIIT</sequence>
<accession>A0A0E9WR36</accession>
<reference evidence="1" key="1">
    <citation type="submission" date="2014-11" db="EMBL/GenBank/DDBJ databases">
        <authorList>
            <person name="Amaro Gonzalez C."/>
        </authorList>
    </citation>
    <scope>NUCLEOTIDE SEQUENCE</scope>
</reference>
<proteinExistence type="predicted"/>
<name>A0A0E9WR36_ANGAN</name>
<dbReference type="EMBL" id="GBXM01016537">
    <property type="protein sequence ID" value="JAH92040.1"/>
    <property type="molecule type" value="Transcribed_RNA"/>
</dbReference>
<evidence type="ECO:0000313" key="1">
    <source>
        <dbReference type="EMBL" id="JAH92040.1"/>
    </source>
</evidence>
<protein>
    <submittedName>
        <fullName evidence="1">Uncharacterized protein</fullName>
    </submittedName>
</protein>